<dbReference type="Pfam" id="PF01042">
    <property type="entry name" value="Ribonuc_L-PSP"/>
    <property type="match status" value="1"/>
</dbReference>
<dbReference type="EMBL" id="CP028907">
    <property type="protein sequence ID" value="AWB09152.1"/>
    <property type="molecule type" value="Genomic_DNA"/>
</dbReference>
<protein>
    <recommendedName>
        <fullName evidence="3">RidA family protein</fullName>
    </recommendedName>
</protein>
<evidence type="ECO:0008006" key="3">
    <source>
        <dbReference type="Google" id="ProtNLM"/>
    </source>
</evidence>
<keyword evidence="2" id="KW-1185">Reference proteome</keyword>
<name>A0A2R4VXI7_9PROT</name>
<dbReference type="OrthoDB" id="9783572at2"/>
<reference evidence="1 2" key="1">
    <citation type="submission" date="2018-04" db="EMBL/GenBank/DDBJ databases">
        <title>Complete genome sequence of the nitrogen-fixing bacterium Azospirillum humicireducens type strain SgZ-5.</title>
        <authorList>
            <person name="Yu Z."/>
        </authorList>
    </citation>
    <scope>NUCLEOTIDE SEQUENCE [LARGE SCALE GENOMIC DNA]</scope>
    <source>
        <strain evidence="1 2">SgZ-5</strain>
        <plasmid evidence="1 2">pYZ6</plasmid>
    </source>
</reference>
<dbReference type="KEGG" id="ahu:A6A40_29785"/>
<dbReference type="RefSeq" id="WP_108549393.1">
    <property type="nucleotide sequence ID" value="NZ_CP028907.1"/>
</dbReference>
<dbReference type="PANTHER" id="PTHR43857">
    <property type="entry name" value="BLR7761 PROTEIN"/>
    <property type="match status" value="1"/>
</dbReference>
<proteinExistence type="predicted"/>
<dbReference type="Gene3D" id="3.30.1330.40">
    <property type="entry name" value="RutC-like"/>
    <property type="match status" value="1"/>
</dbReference>
<gene>
    <name evidence="1" type="ORF">A6A40_29785</name>
</gene>
<dbReference type="CDD" id="cd06154">
    <property type="entry name" value="YjgF_YER057c_UK114_like_6"/>
    <property type="match status" value="1"/>
</dbReference>
<dbReference type="InterPro" id="IPR006175">
    <property type="entry name" value="YjgF/YER057c/UK114"/>
</dbReference>
<evidence type="ECO:0000313" key="2">
    <source>
        <dbReference type="Proteomes" id="UP000077405"/>
    </source>
</evidence>
<dbReference type="PANTHER" id="PTHR43857:SF1">
    <property type="entry name" value="YJGH FAMILY PROTEIN"/>
    <property type="match status" value="1"/>
</dbReference>
<dbReference type="Proteomes" id="UP000077405">
    <property type="component" value="Plasmid pYZ6"/>
</dbReference>
<accession>A0A2R4VXI7</accession>
<organism evidence="1 2">
    <name type="scientific">Azospirillum humicireducens</name>
    <dbReference type="NCBI Taxonomy" id="1226968"/>
    <lineage>
        <taxon>Bacteria</taxon>
        <taxon>Pseudomonadati</taxon>
        <taxon>Pseudomonadota</taxon>
        <taxon>Alphaproteobacteria</taxon>
        <taxon>Rhodospirillales</taxon>
        <taxon>Azospirillaceae</taxon>
        <taxon>Azospirillum</taxon>
    </lineage>
</organism>
<keyword evidence="1" id="KW-0614">Plasmid</keyword>
<dbReference type="AlphaFoldDB" id="A0A2R4VXI7"/>
<sequence length="140" mass="15363">MVKITKVKTGTKLEEISSYSRIVAVDNWIFVSNTAGRNPETKEIPADVTAQTNQVFDNIERALKAVDASLADVVATRVFIQNPEDTHTVMGIFGDRFRGVDPTTTVTCPPLGSTTYKVEIEVTAYRGSSRAEVERITISP</sequence>
<evidence type="ECO:0000313" key="1">
    <source>
        <dbReference type="EMBL" id="AWB09152.1"/>
    </source>
</evidence>
<dbReference type="SUPFAM" id="SSF55298">
    <property type="entry name" value="YjgF-like"/>
    <property type="match status" value="1"/>
</dbReference>
<dbReference type="InterPro" id="IPR035959">
    <property type="entry name" value="RutC-like_sf"/>
</dbReference>
<geneLocation type="plasmid" evidence="1 2">
    <name>pYZ6</name>
</geneLocation>